<feature type="compositionally biased region" description="Low complexity" evidence="1">
    <location>
        <begin position="52"/>
        <end position="62"/>
    </location>
</feature>
<organism evidence="2">
    <name type="scientific">Gaeumannomyces tritici (strain R3-111a-1)</name>
    <name type="common">Wheat and barley take-all root rot fungus</name>
    <name type="synonym">Gaeumannomyces graminis var. tritici</name>
    <dbReference type="NCBI Taxonomy" id="644352"/>
    <lineage>
        <taxon>Eukaryota</taxon>
        <taxon>Fungi</taxon>
        <taxon>Dikarya</taxon>
        <taxon>Ascomycota</taxon>
        <taxon>Pezizomycotina</taxon>
        <taxon>Sordariomycetes</taxon>
        <taxon>Sordariomycetidae</taxon>
        <taxon>Magnaporthales</taxon>
        <taxon>Magnaporthaceae</taxon>
        <taxon>Gaeumannomyces</taxon>
    </lineage>
</organism>
<dbReference type="Proteomes" id="UP000006039">
    <property type="component" value="Unassembled WGS sequence"/>
</dbReference>
<dbReference type="RefSeq" id="XP_009224810.1">
    <property type="nucleotide sequence ID" value="XM_009226546.1"/>
</dbReference>
<keyword evidence="4" id="KW-1185">Reference proteome</keyword>
<evidence type="ECO:0000256" key="1">
    <source>
        <dbReference type="SAM" id="MobiDB-lite"/>
    </source>
</evidence>
<reference evidence="2" key="2">
    <citation type="submission" date="2010-07" db="EMBL/GenBank/DDBJ databases">
        <authorList>
            <consortium name="The Broad Institute Genome Sequencing Platform"/>
            <consortium name="Broad Institute Genome Sequencing Center for Infectious Disease"/>
            <person name="Ma L.-J."/>
            <person name="Dead R."/>
            <person name="Young S."/>
            <person name="Zeng Q."/>
            <person name="Koehrsen M."/>
            <person name="Alvarado L."/>
            <person name="Berlin A."/>
            <person name="Chapman S.B."/>
            <person name="Chen Z."/>
            <person name="Freedman E."/>
            <person name="Gellesch M."/>
            <person name="Goldberg J."/>
            <person name="Griggs A."/>
            <person name="Gujja S."/>
            <person name="Heilman E.R."/>
            <person name="Heiman D."/>
            <person name="Hepburn T."/>
            <person name="Howarth C."/>
            <person name="Jen D."/>
            <person name="Larson L."/>
            <person name="Mehta T."/>
            <person name="Neiman D."/>
            <person name="Pearson M."/>
            <person name="Roberts A."/>
            <person name="Saif S."/>
            <person name="Shea T."/>
            <person name="Shenoy N."/>
            <person name="Sisk P."/>
            <person name="Stolte C."/>
            <person name="Sykes S."/>
            <person name="Walk T."/>
            <person name="White J."/>
            <person name="Yandava C."/>
            <person name="Haas B."/>
            <person name="Nusbaum C."/>
            <person name="Birren B."/>
        </authorList>
    </citation>
    <scope>NUCLEOTIDE SEQUENCE</scope>
    <source>
        <strain evidence="2">R3-111a-1</strain>
    </source>
</reference>
<feature type="region of interest" description="Disordered" evidence="1">
    <location>
        <begin position="1"/>
        <end position="20"/>
    </location>
</feature>
<reference evidence="4" key="1">
    <citation type="submission" date="2010-07" db="EMBL/GenBank/DDBJ databases">
        <title>The genome sequence of Gaeumannomyces graminis var. tritici strain R3-111a-1.</title>
        <authorList>
            <consortium name="The Broad Institute Genome Sequencing Platform"/>
            <person name="Ma L.-J."/>
            <person name="Dead R."/>
            <person name="Young S."/>
            <person name="Zeng Q."/>
            <person name="Koehrsen M."/>
            <person name="Alvarado L."/>
            <person name="Berlin A."/>
            <person name="Chapman S.B."/>
            <person name="Chen Z."/>
            <person name="Freedman E."/>
            <person name="Gellesch M."/>
            <person name="Goldberg J."/>
            <person name="Griggs A."/>
            <person name="Gujja S."/>
            <person name="Heilman E.R."/>
            <person name="Heiman D."/>
            <person name="Hepburn T."/>
            <person name="Howarth C."/>
            <person name="Jen D."/>
            <person name="Larson L."/>
            <person name="Mehta T."/>
            <person name="Neiman D."/>
            <person name="Pearson M."/>
            <person name="Roberts A."/>
            <person name="Saif S."/>
            <person name="Shea T."/>
            <person name="Shenoy N."/>
            <person name="Sisk P."/>
            <person name="Stolte C."/>
            <person name="Sykes S."/>
            <person name="Walk T."/>
            <person name="White J."/>
            <person name="Yandava C."/>
            <person name="Haas B."/>
            <person name="Nusbaum C."/>
            <person name="Birren B."/>
        </authorList>
    </citation>
    <scope>NUCLEOTIDE SEQUENCE [LARGE SCALE GENOMIC DNA]</scope>
    <source>
        <strain evidence="4">R3-111a-1</strain>
    </source>
</reference>
<sequence>MTTGSTKPVVRPAGYDAGKQPAEDVIVPPVSSACGFQPGYQPHLDESHIPRQRQPSRAQARSLGGAPLAAKIRTSTGG</sequence>
<dbReference type="VEuPathDB" id="FungiDB:GGTG_08704"/>
<feature type="region of interest" description="Disordered" evidence="1">
    <location>
        <begin position="42"/>
        <end position="78"/>
    </location>
</feature>
<dbReference type="EMBL" id="GL385398">
    <property type="protein sequence ID" value="EJT74866.1"/>
    <property type="molecule type" value="Genomic_DNA"/>
</dbReference>
<reference evidence="2" key="3">
    <citation type="submission" date="2010-09" db="EMBL/GenBank/DDBJ databases">
        <title>Annotation of Gaeumannomyces graminis var. tritici R3-111a-1.</title>
        <authorList>
            <consortium name="The Broad Institute Genome Sequencing Platform"/>
            <person name="Ma L.-J."/>
            <person name="Dead R."/>
            <person name="Young S.K."/>
            <person name="Zeng Q."/>
            <person name="Gargeya S."/>
            <person name="Fitzgerald M."/>
            <person name="Haas B."/>
            <person name="Abouelleil A."/>
            <person name="Alvarado L."/>
            <person name="Arachchi H.M."/>
            <person name="Berlin A."/>
            <person name="Brown A."/>
            <person name="Chapman S.B."/>
            <person name="Chen Z."/>
            <person name="Dunbar C."/>
            <person name="Freedman E."/>
            <person name="Gearin G."/>
            <person name="Gellesch M."/>
            <person name="Goldberg J."/>
            <person name="Griggs A."/>
            <person name="Gujja S."/>
            <person name="Heiman D."/>
            <person name="Howarth C."/>
            <person name="Larson L."/>
            <person name="Lui A."/>
            <person name="MacDonald P.J.P."/>
            <person name="Mehta T."/>
            <person name="Montmayeur A."/>
            <person name="Murphy C."/>
            <person name="Neiman D."/>
            <person name="Pearson M."/>
            <person name="Priest M."/>
            <person name="Roberts A."/>
            <person name="Saif S."/>
            <person name="Shea T."/>
            <person name="Shenoy N."/>
            <person name="Sisk P."/>
            <person name="Stolte C."/>
            <person name="Sykes S."/>
            <person name="Yandava C."/>
            <person name="Wortman J."/>
            <person name="Nusbaum C."/>
            <person name="Birren B."/>
        </authorList>
    </citation>
    <scope>NUCLEOTIDE SEQUENCE</scope>
    <source>
        <strain evidence="2">R3-111a-1</strain>
    </source>
</reference>
<dbReference type="AlphaFoldDB" id="J3P5B5"/>
<reference evidence="3" key="5">
    <citation type="submission" date="2018-04" db="UniProtKB">
        <authorList>
            <consortium name="EnsemblFungi"/>
        </authorList>
    </citation>
    <scope>IDENTIFICATION</scope>
    <source>
        <strain evidence="3">R3-111a-1</strain>
    </source>
</reference>
<dbReference type="EnsemblFungi" id="EJT74866">
    <property type="protein sequence ID" value="EJT74866"/>
    <property type="gene ID" value="GGTG_08704"/>
</dbReference>
<reference evidence="3" key="4">
    <citation type="journal article" date="2015" name="G3 (Bethesda)">
        <title>Genome sequences of three phytopathogenic species of the Magnaporthaceae family of fungi.</title>
        <authorList>
            <person name="Okagaki L.H."/>
            <person name="Nunes C.C."/>
            <person name="Sailsbery J."/>
            <person name="Clay B."/>
            <person name="Brown D."/>
            <person name="John T."/>
            <person name="Oh Y."/>
            <person name="Young N."/>
            <person name="Fitzgerald M."/>
            <person name="Haas B.J."/>
            <person name="Zeng Q."/>
            <person name="Young S."/>
            <person name="Adiconis X."/>
            <person name="Fan L."/>
            <person name="Levin J.Z."/>
            <person name="Mitchell T.K."/>
            <person name="Okubara P.A."/>
            <person name="Farman M.L."/>
            <person name="Kohn L.M."/>
            <person name="Birren B."/>
            <person name="Ma L.-J."/>
            <person name="Dean R.A."/>
        </authorList>
    </citation>
    <scope>NUCLEOTIDE SEQUENCE</scope>
    <source>
        <strain evidence="3">R3-111a-1</strain>
    </source>
</reference>
<evidence type="ECO:0000313" key="4">
    <source>
        <dbReference type="Proteomes" id="UP000006039"/>
    </source>
</evidence>
<protein>
    <submittedName>
        <fullName evidence="2 3">Uncharacterized protein</fullName>
    </submittedName>
</protein>
<evidence type="ECO:0000313" key="3">
    <source>
        <dbReference type="EnsemblFungi" id="EJT74866"/>
    </source>
</evidence>
<dbReference type="HOGENOM" id="CLU_2622176_0_0_1"/>
<proteinExistence type="predicted"/>
<gene>
    <name evidence="3" type="primary">20349162</name>
    <name evidence="2" type="ORF">GGTG_08704</name>
</gene>
<accession>J3P5B5</accession>
<name>J3P5B5_GAET3</name>
<evidence type="ECO:0000313" key="2">
    <source>
        <dbReference type="EMBL" id="EJT74866.1"/>
    </source>
</evidence>
<dbReference type="GeneID" id="20349162"/>